<protein>
    <recommendedName>
        <fullName evidence="3">CoA carboxyltransferase N-terminal domain-containing protein</fullName>
    </recommendedName>
</protein>
<proteinExistence type="inferred from homology"/>
<name>A0AAD3E286_9CHLO</name>
<dbReference type="GO" id="GO:2001295">
    <property type="term" value="P:malonyl-CoA biosynthetic process"/>
    <property type="evidence" value="ECO:0007669"/>
    <property type="project" value="TreeGrafter"/>
</dbReference>
<dbReference type="InterPro" id="IPR000438">
    <property type="entry name" value="Acetyl_CoA_COase_Trfase_b_su"/>
</dbReference>
<dbReference type="EMBL" id="BMAR01000061">
    <property type="protein sequence ID" value="GFR52289.1"/>
    <property type="molecule type" value="Genomic_DNA"/>
</dbReference>
<dbReference type="GO" id="GO:0006633">
    <property type="term" value="P:fatty acid biosynthetic process"/>
    <property type="evidence" value="ECO:0007669"/>
    <property type="project" value="InterPro"/>
</dbReference>
<dbReference type="Gene3D" id="3.90.226.10">
    <property type="entry name" value="2-enoyl-CoA Hydratase, Chain A, domain 1"/>
    <property type="match status" value="1"/>
</dbReference>
<dbReference type="PRINTS" id="PR01070">
    <property type="entry name" value="ACCCTRFRASEB"/>
</dbReference>
<evidence type="ECO:0000256" key="1">
    <source>
        <dbReference type="ARBA" id="ARBA00011842"/>
    </source>
</evidence>
<evidence type="ECO:0000256" key="2">
    <source>
        <dbReference type="ARBA" id="ARBA00022679"/>
    </source>
</evidence>
<dbReference type="PANTHER" id="PTHR42995:SF5">
    <property type="entry name" value="ACETYL-COENZYME A CARBOXYLASE CARBOXYL TRANSFERASE SUBUNIT BETA, CHLOROPLASTIC"/>
    <property type="match status" value="1"/>
</dbReference>
<dbReference type="Pfam" id="PF01039">
    <property type="entry name" value="Carboxyl_trans"/>
    <property type="match status" value="1"/>
</dbReference>
<dbReference type="NCBIfam" id="TIGR00515">
    <property type="entry name" value="accD"/>
    <property type="match status" value="1"/>
</dbReference>
<dbReference type="HAMAP" id="MF_01395">
    <property type="entry name" value="AcetylCoA_CT_beta"/>
    <property type="match status" value="1"/>
</dbReference>
<feature type="domain" description="CoA carboxyltransferase N-terminal" evidence="3">
    <location>
        <begin position="90"/>
        <end position="360"/>
    </location>
</feature>
<gene>
    <name evidence="4" type="ORF">Agub_g14823</name>
</gene>
<dbReference type="SUPFAM" id="SSF52096">
    <property type="entry name" value="ClpP/crotonase"/>
    <property type="match status" value="1"/>
</dbReference>
<organism evidence="4 5">
    <name type="scientific">Astrephomene gubernaculifera</name>
    <dbReference type="NCBI Taxonomy" id="47775"/>
    <lineage>
        <taxon>Eukaryota</taxon>
        <taxon>Viridiplantae</taxon>
        <taxon>Chlorophyta</taxon>
        <taxon>core chlorophytes</taxon>
        <taxon>Chlorophyceae</taxon>
        <taxon>CS clade</taxon>
        <taxon>Chlamydomonadales</taxon>
        <taxon>Astrephomenaceae</taxon>
        <taxon>Astrephomene</taxon>
    </lineage>
</organism>
<keyword evidence="5" id="KW-1185">Reference proteome</keyword>
<dbReference type="InterPro" id="IPR011762">
    <property type="entry name" value="COA_CT_N"/>
</dbReference>
<dbReference type="PROSITE" id="PS50980">
    <property type="entry name" value="COA_CT_NTER"/>
    <property type="match status" value="1"/>
</dbReference>
<dbReference type="PANTHER" id="PTHR42995">
    <property type="entry name" value="ACETYL-COENZYME A CARBOXYLASE CARBOXYL TRANSFERASE SUBUNIT BETA, CHLOROPLASTIC"/>
    <property type="match status" value="1"/>
</dbReference>
<dbReference type="GO" id="GO:0003989">
    <property type="term" value="F:acetyl-CoA carboxylase activity"/>
    <property type="evidence" value="ECO:0007669"/>
    <property type="project" value="InterPro"/>
</dbReference>
<evidence type="ECO:0000259" key="3">
    <source>
        <dbReference type="PROSITE" id="PS50980"/>
    </source>
</evidence>
<evidence type="ECO:0000313" key="4">
    <source>
        <dbReference type="EMBL" id="GFR52289.1"/>
    </source>
</evidence>
<reference evidence="4 5" key="1">
    <citation type="journal article" date="2021" name="Sci. Rep.">
        <title>Genome sequencing of the multicellular alga Astrephomene provides insights into convergent evolution of germ-soma differentiation.</title>
        <authorList>
            <person name="Yamashita S."/>
            <person name="Yamamoto K."/>
            <person name="Matsuzaki R."/>
            <person name="Suzuki S."/>
            <person name="Yamaguchi H."/>
            <person name="Hirooka S."/>
            <person name="Minakuchi Y."/>
            <person name="Miyagishima S."/>
            <person name="Kawachi M."/>
            <person name="Toyoda A."/>
            <person name="Nozaki H."/>
        </authorList>
    </citation>
    <scope>NUCLEOTIDE SEQUENCE [LARGE SCALE GENOMIC DNA]</scope>
    <source>
        <strain evidence="4 5">NIES-4017</strain>
    </source>
</reference>
<keyword evidence="2" id="KW-0808">Transferase</keyword>
<sequence length="486" mass="52032">MLSAGTSKGCCVQRSCNGAKLAPQLKPVISRFAAPLRGPSPAHAGEASGSPIVSGPIAVNPSMSPALDPVAAASAPDPKSSKAVDRSKGLWTRCDKCGTILYIKHLKEHHHICFGCNYHLKMSSQERINHLVDAGTWRPLDETLSPVDPLDFTDLKLYTDRIKEAQEKTGLQDAVRTGTGLLHGIPVALGVMDFSYMGGSMGSVVGEKLTRLIEYATQEGMPVIIVCTSGGARMQEGIFSLMQMAKISAALHVHQNCANLLYIAILTSPTTGGVTASFGMLGDVIIAEPQAIIGFAGRRVIEQTLQEQLPDDFQTAEYLLEHGLLDLVVPRSFLKGALYEIIDFYRAAPFKRRGSIPFGVQHGTFLTTEEKVRRRWAQWSRSGLPAGGSNGSSGQLAVASDAGAVSYRELVSSFRTLVEGGGSNGSSSAPLELQELLGDPEALPAALELAAQSKLEWMQRTQQLLAGGQAEEAAQGQGQQYVFRMQ</sequence>
<comment type="caution">
    <text evidence="4">The sequence shown here is derived from an EMBL/GenBank/DDBJ whole genome shotgun (WGS) entry which is preliminary data.</text>
</comment>
<dbReference type="Proteomes" id="UP001054857">
    <property type="component" value="Unassembled WGS sequence"/>
</dbReference>
<comment type="subunit">
    <text evidence="1">Acetyl-CoA carboxylase is a heterohexamer composed of biotin carboxyl carrier protein, biotin carboxylase and 2 subunits each of ACCase subunit alpha and ACCase plastid-coded subunit beta (accD).</text>
</comment>
<accession>A0AAD3E286</accession>
<dbReference type="GO" id="GO:0009317">
    <property type="term" value="C:acetyl-CoA carboxylase complex"/>
    <property type="evidence" value="ECO:0007669"/>
    <property type="project" value="InterPro"/>
</dbReference>
<evidence type="ECO:0000313" key="5">
    <source>
        <dbReference type="Proteomes" id="UP001054857"/>
    </source>
</evidence>
<dbReference type="AlphaFoldDB" id="A0AAD3E286"/>
<dbReference type="InterPro" id="IPR034733">
    <property type="entry name" value="AcCoA_carboxyl_beta"/>
</dbReference>
<dbReference type="InterPro" id="IPR029045">
    <property type="entry name" value="ClpP/crotonase-like_dom_sf"/>
</dbReference>
<dbReference type="GO" id="GO:0016740">
    <property type="term" value="F:transferase activity"/>
    <property type="evidence" value="ECO:0007669"/>
    <property type="project" value="UniProtKB-KW"/>
</dbReference>